<dbReference type="InterPro" id="IPR001810">
    <property type="entry name" value="F-box_dom"/>
</dbReference>
<dbReference type="Proteomes" id="UP001492380">
    <property type="component" value="Unassembled WGS sequence"/>
</dbReference>
<evidence type="ECO:0000259" key="1">
    <source>
        <dbReference type="PROSITE" id="PS50181"/>
    </source>
</evidence>
<dbReference type="SUPFAM" id="SSF81383">
    <property type="entry name" value="F-box domain"/>
    <property type="match status" value="1"/>
</dbReference>
<keyword evidence="3" id="KW-1185">Reference proteome</keyword>
<reference evidence="2 3" key="1">
    <citation type="submission" date="2024-04" db="EMBL/GenBank/DDBJ databases">
        <title>Phyllosticta paracitricarpa is synonymous to the EU quarantine fungus P. citricarpa based on phylogenomic analyses.</title>
        <authorList>
            <consortium name="Lawrence Berkeley National Laboratory"/>
            <person name="Van Ingen-Buijs V.A."/>
            <person name="Van Westerhoven A.C."/>
            <person name="Haridas S."/>
            <person name="Skiadas P."/>
            <person name="Martin F."/>
            <person name="Groenewald J.Z."/>
            <person name="Crous P.W."/>
            <person name="Seidl M.F."/>
        </authorList>
    </citation>
    <scope>NUCLEOTIDE SEQUENCE [LARGE SCALE GENOMIC DNA]</scope>
    <source>
        <strain evidence="2 3">CBS 123374</strain>
    </source>
</reference>
<dbReference type="InterPro" id="IPR036047">
    <property type="entry name" value="F-box-like_dom_sf"/>
</dbReference>
<evidence type="ECO:0000313" key="3">
    <source>
        <dbReference type="Proteomes" id="UP001492380"/>
    </source>
</evidence>
<proteinExistence type="predicted"/>
<dbReference type="Pfam" id="PF00646">
    <property type="entry name" value="F-box"/>
    <property type="match status" value="1"/>
</dbReference>
<feature type="domain" description="F-box" evidence="1">
    <location>
        <begin position="17"/>
        <end position="66"/>
    </location>
</feature>
<name>A0ABR1Z1N9_9PEZI</name>
<accession>A0ABR1Z1N9</accession>
<evidence type="ECO:0000313" key="2">
    <source>
        <dbReference type="EMBL" id="KAK8246293.1"/>
    </source>
</evidence>
<gene>
    <name evidence="2" type="ORF">HDK90DRAFT_506088</name>
</gene>
<comment type="caution">
    <text evidence="2">The sequence shown here is derived from an EMBL/GenBank/DDBJ whole genome shotgun (WGS) entry which is preliminary data.</text>
</comment>
<sequence>MEDQPNLLARREDQSRVSGLLRMPPELIAHITEYLEREDFCKLRLTNKTLNYMSIDAFGTRFFRSRLIRLNLKDLQRLIHIAGHPVLGAKVQELRIWMEYHYYIGDHAAAKWIRYLERKGADEEQLTQAEKASNQFLQRVASVSNLQKEFRNLKLACSFLTHAMGLLKNLQAVIHSTYDWEFPNLLEEIWWETASPELKAYNDEMSKYLDEMKIDWGYGEHLFHHDLNTVLSAIIDSGSNIQKLAFDYGTVSVRRHPGMNIPKALSFHDHFKDLRTFEISFHNEDKPDTDHMFRILVATPATLEELKIEVRLGDEPYIRPPDSEEDDFLPFFDKVFKESRWRGLRKLEITSNPSSAKFLPQFLRLNHATLRHIDLQFGDPGDDPFIDPTLLRLKWSEVFKACLGAPQLKFLKLRFSVAFMKMDIDSGSFTRRCNLESFVTATYLGSSPNDPERARLEAEFAKLEEHERELGLDDFL</sequence>
<protein>
    <recommendedName>
        <fullName evidence="1">F-box domain-containing protein</fullName>
    </recommendedName>
</protein>
<dbReference type="EMBL" id="JBBWRZ010000001">
    <property type="protein sequence ID" value="KAK8246293.1"/>
    <property type="molecule type" value="Genomic_DNA"/>
</dbReference>
<dbReference type="PROSITE" id="PS50181">
    <property type="entry name" value="FBOX"/>
    <property type="match status" value="1"/>
</dbReference>
<organism evidence="2 3">
    <name type="scientific">Phyllosticta capitalensis</name>
    <dbReference type="NCBI Taxonomy" id="121624"/>
    <lineage>
        <taxon>Eukaryota</taxon>
        <taxon>Fungi</taxon>
        <taxon>Dikarya</taxon>
        <taxon>Ascomycota</taxon>
        <taxon>Pezizomycotina</taxon>
        <taxon>Dothideomycetes</taxon>
        <taxon>Dothideomycetes incertae sedis</taxon>
        <taxon>Botryosphaeriales</taxon>
        <taxon>Phyllostictaceae</taxon>
        <taxon>Phyllosticta</taxon>
    </lineage>
</organism>